<dbReference type="EMBL" id="JAUKUD010000002">
    <property type="protein sequence ID" value="KAK0750875.1"/>
    <property type="molecule type" value="Genomic_DNA"/>
</dbReference>
<sequence>MDHQGSAAPPGEERFFFPRWTPTFLACPFFKRYPQRFERVKGCCGPGWATVHRLEEHIYRRHMSEHTCSRCFAMFINSKTLKEHQRAETPCKIAADPPLGLINEEQEKLLRMRLRVDQSTVDRWYYIYRVLFPKDAYIPSPFYENKMALEPGQPPADMTIASKESGGDRLFDSGEGSQLRNSQLIHTGAGTGELATKFEKVSKSYSYPDAKTTAEGMSLTSHIAKSPTGDVAVHRLPDTDHATVFHDSGYGSLAAKSVAPGRLDSVGEVEETALEAIAELPIAELEAQETRTVFSDAASLLNRPDVDKYISAFASELAFSLPPEFDVSKSAEFSSILERLLKSFAIRLGHESSDQVPRQLMYLVYRFRREIIGRLLSHLNRQARRECDLDSIAETGGGGHSSNPDPVMALHEKMQLMWDREPSSLNVGGSGEDRDVDTTNLALLGNLDDFDDVDEFDISNLSKYREVLAEAPAYQWLQSALRVSVSLQVPETDEACRIGAQIIEAAGNSGGGKFSRHKVQELRMRFVIDWNPQRFAEEQQYEAALGHVLAHAITLTGYGNSLQAATCADYIKQTWPDTGPQLLSVIQASAEAASSGSKAVMRDKTRVEAQFENNALKLDVAGSVFAVATIAEQVGWMGAALRSSTNDKDAAYSTPHLAELNVASSNSGSSSTTPHGVTTLIGSCEIRFKMEILQDTDLSALGSCWRGLFGNPVIVQGFPIPRRSESDRDTGLEIPLDMVVALTSCQRVAKFAGMTYLKGFAAMLAAMRVVGDVVFWHLCYNSDGTYISYEDGRVARPHDPQSLSMAALEGSRHIVGWSDNVVNFFGACDANYDIEWTELPEPGSTHVLEKATLSGSAGPFITAGASFLVGVKDKPLHLGFTKDNDYMGHLLAIGKRSFVFYDSEERRAWLVDGVSAVLHILRAYLKFYTEDSRVGEYFMYSEGDIEEPPPGMAHTGAKAAYAVLANPKNQNLPLYPKRCILSEEKVTKLGAKVDVDDVTTIRTTCPSFTLADRVEQICHVLLQATAYHDDMSTQSGFGWRIKASPRHQIEGFEFMDVATRQDSLQPKVATIQAMSVGWVQLVRSLRAVPLFGVGFGELLQPVRKEGQLLSGCCPATASMPIGKDLLAVYGADLQDMLRAGGSRRRNPWRLAGNVHWHCPDGVAFESCKCPCPAALRLERDAQGEEGIPSTPPRAKRLKGLFGILGHAAQPHGSTNQPSPTSTVQVLLPITFPQLFVRGLRSPAHIVARGAVMFGHSSAFPLRWNLTKNTPPVEGEPDSPSAEDISASMHDSGIGTSVGSPEMPNTGSFYSQGSNVGFSFREGGSSHLGEPSGLLGVPDAITDGSMGAENDVAPTTWAGLMRKRPHDTLEGEGRGSANKVRRQERRR</sequence>
<comment type="caution">
    <text evidence="2">The sequence shown here is derived from an EMBL/GenBank/DDBJ whole genome shotgun (WGS) entry which is preliminary data.</text>
</comment>
<evidence type="ECO:0000313" key="3">
    <source>
        <dbReference type="Proteomes" id="UP001172155"/>
    </source>
</evidence>
<evidence type="ECO:0008006" key="4">
    <source>
        <dbReference type="Google" id="ProtNLM"/>
    </source>
</evidence>
<protein>
    <recommendedName>
        <fullName evidence="4">C2H2-type domain-containing protein</fullName>
    </recommendedName>
</protein>
<name>A0AA40F4D1_9PEZI</name>
<dbReference type="Proteomes" id="UP001172155">
    <property type="component" value="Unassembled WGS sequence"/>
</dbReference>
<organism evidence="2 3">
    <name type="scientific">Schizothecium vesticola</name>
    <dbReference type="NCBI Taxonomy" id="314040"/>
    <lineage>
        <taxon>Eukaryota</taxon>
        <taxon>Fungi</taxon>
        <taxon>Dikarya</taxon>
        <taxon>Ascomycota</taxon>
        <taxon>Pezizomycotina</taxon>
        <taxon>Sordariomycetes</taxon>
        <taxon>Sordariomycetidae</taxon>
        <taxon>Sordariales</taxon>
        <taxon>Schizotheciaceae</taxon>
        <taxon>Schizothecium</taxon>
    </lineage>
</organism>
<accession>A0AA40F4D1</accession>
<dbReference type="PANTHER" id="PTHR38166">
    <property type="entry name" value="C2H2-TYPE DOMAIN-CONTAINING PROTEIN-RELATED"/>
    <property type="match status" value="1"/>
</dbReference>
<reference evidence="2" key="1">
    <citation type="submission" date="2023-06" db="EMBL/GenBank/DDBJ databases">
        <title>Genome-scale phylogeny and comparative genomics of the fungal order Sordariales.</title>
        <authorList>
            <consortium name="Lawrence Berkeley National Laboratory"/>
            <person name="Hensen N."/>
            <person name="Bonometti L."/>
            <person name="Westerberg I."/>
            <person name="Brannstrom I.O."/>
            <person name="Guillou S."/>
            <person name="Cros-Aarteil S."/>
            <person name="Calhoun S."/>
            <person name="Haridas S."/>
            <person name="Kuo A."/>
            <person name="Mondo S."/>
            <person name="Pangilinan J."/>
            <person name="Riley R."/>
            <person name="LaButti K."/>
            <person name="Andreopoulos B."/>
            <person name="Lipzen A."/>
            <person name="Chen C."/>
            <person name="Yanf M."/>
            <person name="Daum C."/>
            <person name="Ng V."/>
            <person name="Clum A."/>
            <person name="Steindorff A."/>
            <person name="Ohm R."/>
            <person name="Martin F."/>
            <person name="Silar P."/>
            <person name="Natvig D."/>
            <person name="Lalanne C."/>
            <person name="Gautier V."/>
            <person name="Ament-velasquez S.L."/>
            <person name="Kruys A."/>
            <person name="Hutchinson M.I."/>
            <person name="Powell A.J."/>
            <person name="Barry K."/>
            <person name="Miller A.N."/>
            <person name="Grigoriev I.V."/>
            <person name="Debuchy R."/>
            <person name="Gladieux P."/>
            <person name="Thoren M.H."/>
            <person name="Johannesson H."/>
        </authorList>
    </citation>
    <scope>NUCLEOTIDE SEQUENCE</scope>
    <source>
        <strain evidence="2">SMH3187-1</strain>
    </source>
</reference>
<dbReference type="PANTHER" id="PTHR38166:SF1">
    <property type="entry name" value="C2H2-TYPE DOMAIN-CONTAINING PROTEIN"/>
    <property type="match status" value="1"/>
</dbReference>
<proteinExistence type="predicted"/>
<keyword evidence="3" id="KW-1185">Reference proteome</keyword>
<gene>
    <name evidence="2" type="ORF">B0T18DRAFT_401231</name>
</gene>
<evidence type="ECO:0000313" key="2">
    <source>
        <dbReference type="EMBL" id="KAK0750875.1"/>
    </source>
</evidence>
<evidence type="ECO:0000256" key="1">
    <source>
        <dbReference type="SAM" id="MobiDB-lite"/>
    </source>
</evidence>
<feature type="region of interest" description="Disordered" evidence="1">
    <location>
        <begin position="1344"/>
        <end position="1386"/>
    </location>
</feature>